<accession>A0A060BMN6</accession>
<proteinExistence type="predicted"/>
<dbReference type="GO" id="GO:0005946">
    <property type="term" value="C:alpha,alpha-trehalose-phosphate synthase complex (UDP-forming)"/>
    <property type="evidence" value="ECO:0007669"/>
    <property type="project" value="TreeGrafter"/>
</dbReference>
<dbReference type="GO" id="GO:0004805">
    <property type="term" value="F:trehalose-phosphatase activity"/>
    <property type="evidence" value="ECO:0007669"/>
    <property type="project" value="TreeGrafter"/>
</dbReference>
<organism evidence="1">
    <name type="scientific">uncultured Kluyveromyces</name>
    <dbReference type="NCBI Taxonomy" id="932651"/>
    <lineage>
        <taxon>Eukaryota</taxon>
        <taxon>Fungi</taxon>
        <taxon>Dikarya</taxon>
        <taxon>Ascomycota</taxon>
        <taxon>Saccharomycotina</taxon>
        <taxon>Saccharomycetes</taxon>
        <taxon>Saccharomycetales</taxon>
        <taxon>Saccharomycetaceae</taxon>
        <taxon>environmental samples</taxon>
    </lineage>
</organism>
<reference evidence="1" key="1">
    <citation type="journal article" date="2013" name="Environ. Microbiol.">
        <title>Seasonally variable intestinal metagenomes of the red palm weevil (Rhynchophorus ferrugineus).</title>
        <authorList>
            <person name="Jia S."/>
            <person name="Zhang X."/>
            <person name="Zhang G."/>
            <person name="Yin A."/>
            <person name="Zhang S."/>
            <person name="Li F."/>
            <person name="Wang L."/>
            <person name="Zhao D."/>
            <person name="Yun Q."/>
            <person name="Tala"/>
            <person name="Wang J."/>
            <person name="Sun G."/>
            <person name="Baabdullah M."/>
            <person name="Yu X."/>
            <person name="Hu S."/>
            <person name="Al-Mssallem I.S."/>
            <person name="Yu J."/>
        </authorList>
    </citation>
    <scope>NUCLEOTIDE SEQUENCE</scope>
</reference>
<dbReference type="InterPro" id="IPR001830">
    <property type="entry name" value="Glyco_trans_20"/>
</dbReference>
<dbReference type="PANTHER" id="PTHR10788">
    <property type="entry name" value="TREHALOSE-6-PHOSPHATE SYNTHASE"/>
    <property type="match status" value="1"/>
</dbReference>
<dbReference type="PANTHER" id="PTHR10788:SF123">
    <property type="entry name" value="TREHALOSE-PHOSPHATASE"/>
    <property type="match status" value="1"/>
</dbReference>
<name>A0A060BMN6_9SACH</name>
<dbReference type="GO" id="GO:0031505">
    <property type="term" value="P:fungal-type cell wall organization"/>
    <property type="evidence" value="ECO:0007669"/>
    <property type="project" value="TreeGrafter"/>
</dbReference>
<dbReference type="AlphaFoldDB" id="A0A060BMN6"/>
<dbReference type="EMBL" id="KF116597">
    <property type="protein sequence ID" value="AIA83842.1"/>
    <property type="molecule type" value="Genomic_DNA"/>
</dbReference>
<dbReference type="SUPFAM" id="SSF53756">
    <property type="entry name" value="UDP-Glycosyltransferase/glycogen phosphorylase"/>
    <property type="match status" value="1"/>
</dbReference>
<dbReference type="GO" id="GO:0003825">
    <property type="term" value="F:alpha,alpha-trehalose-phosphate synthase (UDP-forming) activity"/>
    <property type="evidence" value="ECO:0007669"/>
    <property type="project" value="TreeGrafter"/>
</dbReference>
<protein>
    <submittedName>
        <fullName evidence="1">Glyco_transf_20</fullName>
    </submittedName>
</protein>
<evidence type="ECO:0000313" key="1">
    <source>
        <dbReference type="EMBL" id="AIA83842.1"/>
    </source>
</evidence>
<dbReference type="Gene3D" id="3.40.50.2000">
    <property type="entry name" value="Glycogen Phosphorylase B"/>
    <property type="match status" value="1"/>
</dbReference>
<dbReference type="GO" id="GO:0005829">
    <property type="term" value="C:cytosol"/>
    <property type="evidence" value="ECO:0007669"/>
    <property type="project" value="TreeGrafter"/>
</dbReference>
<dbReference type="GO" id="GO:0005992">
    <property type="term" value="P:trehalose biosynthetic process"/>
    <property type="evidence" value="ECO:0007669"/>
    <property type="project" value="InterPro"/>
</dbReference>
<sequence length="95" mass="10663">DVAMMSKNAFVPEVTAKVSQLKKLTSGCKLIVGRDRLDSVHGVVQKLEAFNQFLELFPRWVGHVVLIQVSYTPPTLLPFHTSTTDKKSSRTSYQD</sequence>
<dbReference type="Pfam" id="PF00982">
    <property type="entry name" value="Glyco_transf_20"/>
    <property type="match status" value="1"/>
</dbReference>
<feature type="non-terminal residue" evidence="1">
    <location>
        <position position="1"/>
    </location>
</feature>
<dbReference type="GO" id="GO:0034605">
    <property type="term" value="P:cellular response to heat"/>
    <property type="evidence" value="ECO:0007669"/>
    <property type="project" value="TreeGrafter"/>
</dbReference>